<reference evidence="2" key="1">
    <citation type="submission" date="2021-02" db="EMBL/GenBank/DDBJ databases">
        <authorList>
            <person name="Palmer J.M."/>
        </authorList>
    </citation>
    <scope>NUCLEOTIDE SEQUENCE</scope>
    <source>
        <strain evidence="2">SCRP734</strain>
    </source>
</reference>
<evidence type="ECO:0000256" key="1">
    <source>
        <dbReference type="SAM" id="MobiDB-lite"/>
    </source>
</evidence>
<keyword evidence="3" id="KW-1185">Reference proteome</keyword>
<feature type="compositionally biased region" description="Basic and acidic residues" evidence="1">
    <location>
        <begin position="1"/>
        <end position="16"/>
    </location>
</feature>
<gene>
    <name evidence="2" type="ORF">PHYPSEUDO_014423</name>
</gene>
<dbReference type="AlphaFoldDB" id="A0A8T1W661"/>
<proteinExistence type="predicted"/>
<comment type="caution">
    <text evidence="2">The sequence shown here is derived from an EMBL/GenBank/DDBJ whole genome shotgun (WGS) entry which is preliminary data.</text>
</comment>
<evidence type="ECO:0000313" key="3">
    <source>
        <dbReference type="Proteomes" id="UP000694044"/>
    </source>
</evidence>
<organism evidence="2 3">
    <name type="scientific">Phytophthora pseudosyringae</name>
    <dbReference type="NCBI Taxonomy" id="221518"/>
    <lineage>
        <taxon>Eukaryota</taxon>
        <taxon>Sar</taxon>
        <taxon>Stramenopiles</taxon>
        <taxon>Oomycota</taxon>
        <taxon>Peronosporomycetes</taxon>
        <taxon>Peronosporales</taxon>
        <taxon>Peronosporaceae</taxon>
        <taxon>Phytophthora</taxon>
    </lineage>
</organism>
<sequence length="147" mass="16017">MAPPVHDVKALRRPDGSEETGSTCQVMIEDALELDRVLLDSGADVNDASSSRGTRLESNGVSCWAAAIMTPAWLVGNDTDPLTMVLSRLVMERLGYSADDILAKAYGTKPEWDLKNLATEEGPFKTTVMVNRGLMRPCGRRRPKQGP</sequence>
<feature type="region of interest" description="Disordered" evidence="1">
    <location>
        <begin position="1"/>
        <end position="22"/>
    </location>
</feature>
<evidence type="ECO:0000313" key="2">
    <source>
        <dbReference type="EMBL" id="KAG7387329.1"/>
    </source>
</evidence>
<dbReference type="EMBL" id="JAGDFM010000081">
    <property type="protein sequence ID" value="KAG7387329.1"/>
    <property type="molecule type" value="Genomic_DNA"/>
</dbReference>
<dbReference type="Proteomes" id="UP000694044">
    <property type="component" value="Unassembled WGS sequence"/>
</dbReference>
<accession>A0A8T1W661</accession>
<protein>
    <submittedName>
        <fullName evidence="2">Uncharacterized protein</fullName>
    </submittedName>
</protein>
<name>A0A8T1W661_9STRA</name>
<dbReference type="OrthoDB" id="125255at2759"/>